<keyword evidence="16 20" id="KW-0131">Cell cycle</keyword>
<dbReference type="NCBIfam" id="NF000755">
    <property type="entry name" value="PRK00046.1"/>
    <property type="match status" value="1"/>
</dbReference>
<evidence type="ECO:0000256" key="10">
    <source>
        <dbReference type="ARBA" id="ARBA00022630"/>
    </source>
</evidence>
<gene>
    <name evidence="20" type="primary">murB</name>
    <name evidence="22" type="ORF">C0029_10510</name>
</gene>
<reference evidence="22 23" key="1">
    <citation type="submission" date="2018-01" db="EMBL/GenBank/DDBJ databases">
        <title>The draft genome sequence of Halioglobus japonicus S1-36.</title>
        <authorList>
            <person name="Du Z.-J."/>
            <person name="Shi M.-J."/>
        </authorList>
    </citation>
    <scope>NUCLEOTIDE SEQUENCE [LARGE SCALE GENOMIC DNA]</scope>
    <source>
        <strain evidence="22 23">S1-36</strain>
    </source>
</reference>
<dbReference type="InterPro" id="IPR016167">
    <property type="entry name" value="FAD-bd_PCMH_sub1"/>
</dbReference>
<evidence type="ECO:0000256" key="17">
    <source>
        <dbReference type="ARBA" id="ARBA00023316"/>
    </source>
</evidence>
<dbReference type="InterPro" id="IPR036318">
    <property type="entry name" value="FAD-bd_PCMH-like_sf"/>
</dbReference>
<dbReference type="PANTHER" id="PTHR21071">
    <property type="entry name" value="UDP-N-ACETYLENOLPYRUVOYLGLUCOSAMINE REDUCTASE"/>
    <property type="match status" value="1"/>
</dbReference>
<feature type="active site" description="Proton donor" evidence="20">
    <location>
        <position position="238"/>
    </location>
</feature>
<dbReference type="InterPro" id="IPR036635">
    <property type="entry name" value="MurB_C_sf"/>
</dbReference>
<dbReference type="SUPFAM" id="SSF56176">
    <property type="entry name" value="FAD-binding/transporter-associated domain-like"/>
    <property type="match status" value="1"/>
</dbReference>
<proteinExistence type="inferred from homology"/>
<dbReference type="RefSeq" id="WP_084199579.1">
    <property type="nucleotide sequence ID" value="NZ_BMYL01000002.1"/>
</dbReference>
<keyword evidence="17 20" id="KW-0961">Cell wall biogenesis/degradation</keyword>
<dbReference type="InterPro" id="IPR011601">
    <property type="entry name" value="MurB_C"/>
</dbReference>
<evidence type="ECO:0000256" key="7">
    <source>
        <dbReference type="ARBA" id="ARBA00015188"/>
    </source>
</evidence>
<dbReference type="InterPro" id="IPR003170">
    <property type="entry name" value="MurB"/>
</dbReference>
<dbReference type="NCBIfam" id="NF010478">
    <property type="entry name" value="PRK13903.1"/>
    <property type="match status" value="1"/>
</dbReference>
<accession>A0AAP8MFE3</accession>
<dbReference type="InterPro" id="IPR006094">
    <property type="entry name" value="Oxid_FAD_bind_N"/>
</dbReference>
<evidence type="ECO:0000256" key="18">
    <source>
        <dbReference type="ARBA" id="ARBA00031026"/>
    </source>
</evidence>
<evidence type="ECO:0000256" key="16">
    <source>
        <dbReference type="ARBA" id="ARBA00023306"/>
    </source>
</evidence>
<evidence type="ECO:0000256" key="5">
    <source>
        <dbReference type="ARBA" id="ARBA00010485"/>
    </source>
</evidence>
<feature type="domain" description="FAD-binding PCMH-type" evidence="21">
    <location>
        <begin position="17"/>
        <end position="188"/>
    </location>
</feature>
<dbReference type="EMBL" id="PKUR01000002">
    <property type="protein sequence ID" value="PLW86803.1"/>
    <property type="molecule type" value="Genomic_DNA"/>
</dbReference>
<evidence type="ECO:0000313" key="22">
    <source>
        <dbReference type="EMBL" id="PLW86803.1"/>
    </source>
</evidence>
<comment type="similarity">
    <text evidence="5 20">Belongs to the MurB family.</text>
</comment>
<keyword evidence="11 20" id="KW-0274">FAD</keyword>
<evidence type="ECO:0000256" key="11">
    <source>
        <dbReference type="ARBA" id="ARBA00022827"/>
    </source>
</evidence>
<keyword evidence="13 20" id="KW-0133">Cell shape</keyword>
<organism evidence="22 23">
    <name type="scientific">Halioglobus japonicus</name>
    <dbReference type="NCBI Taxonomy" id="930805"/>
    <lineage>
        <taxon>Bacteria</taxon>
        <taxon>Pseudomonadati</taxon>
        <taxon>Pseudomonadota</taxon>
        <taxon>Gammaproteobacteria</taxon>
        <taxon>Cellvibrionales</taxon>
        <taxon>Halieaceae</taxon>
        <taxon>Halioglobus</taxon>
    </lineage>
</organism>
<dbReference type="Pfam" id="PF01565">
    <property type="entry name" value="FAD_binding_4"/>
    <property type="match status" value="1"/>
</dbReference>
<keyword evidence="9 20" id="KW-0132">Cell division</keyword>
<dbReference type="EC" id="1.3.1.98" evidence="6 20"/>
<dbReference type="SUPFAM" id="SSF56194">
    <property type="entry name" value="Uridine diphospho-N-Acetylenolpyruvylglucosamine reductase, MurB, C-terminal domain"/>
    <property type="match status" value="1"/>
</dbReference>
<dbReference type="GO" id="GO:0005829">
    <property type="term" value="C:cytosol"/>
    <property type="evidence" value="ECO:0007669"/>
    <property type="project" value="TreeGrafter"/>
</dbReference>
<dbReference type="Pfam" id="PF02873">
    <property type="entry name" value="MurB_C"/>
    <property type="match status" value="1"/>
</dbReference>
<comment type="cofactor">
    <cofactor evidence="1 20">
        <name>FAD</name>
        <dbReference type="ChEBI" id="CHEBI:57692"/>
    </cofactor>
</comment>
<keyword evidence="8 20" id="KW-0963">Cytoplasm</keyword>
<dbReference type="HAMAP" id="MF_00037">
    <property type="entry name" value="MurB"/>
    <property type="match status" value="1"/>
</dbReference>
<dbReference type="Proteomes" id="UP000235162">
    <property type="component" value="Unassembled WGS sequence"/>
</dbReference>
<dbReference type="GO" id="GO:0009252">
    <property type="term" value="P:peptidoglycan biosynthetic process"/>
    <property type="evidence" value="ECO:0007669"/>
    <property type="project" value="UniProtKB-UniRule"/>
</dbReference>
<dbReference type="PROSITE" id="PS51387">
    <property type="entry name" value="FAD_PCMH"/>
    <property type="match status" value="1"/>
</dbReference>
<evidence type="ECO:0000256" key="9">
    <source>
        <dbReference type="ARBA" id="ARBA00022618"/>
    </source>
</evidence>
<dbReference type="AlphaFoldDB" id="A0AAP8MFE3"/>
<dbReference type="GO" id="GO:0008360">
    <property type="term" value="P:regulation of cell shape"/>
    <property type="evidence" value="ECO:0007669"/>
    <property type="project" value="UniProtKB-KW"/>
</dbReference>
<evidence type="ECO:0000259" key="21">
    <source>
        <dbReference type="PROSITE" id="PS51387"/>
    </source>
</evidence>
<evidence type="ECO:0000256" key="15">
    <source>
        <dbReference type="ARBA" id="ARBA00023002"/>
    </source>
</evidence>
<dbReference type="GO" id="GO:0071555">
    <property type="term" value="P:cell wall organization"/>
    <property type="evidence" value="ECO:0007669"/>
    <property type="project" value="UniProtKB-KW"/>
</dbReference>
<sequence length="340" mass="36569">MQILHAESLKQRNTLHLDARAQLLVSAADEREVIAALDYARAQGLPVVPMGEGSNVVLAGDLAALVLCQSAQQIQLLAEHTDAVRLRVSAGYGWHALVQACLARGWHGLENLALIPGQAGAAPIQNIGAYGVEVERFVEAVHGVYIETGEAFVFSTGECQFGYRDSIFKRNLRDKAVVTAIDLRLSTRRQVHVVYPALEQELQSRGVDDPAPVDVFDAVVAVRSRRLPDPAREPNAGSFFKNPVIGGDQAHALRQAAPAMPAYEQADGSVKLAAAWLIEQCGFKGHREGDVGMHGDHALVLVNSGSATGKEVLAYAGVVIDAVRERFGVALEMEPRVYGT</sequence>
<comment type="caution">
    <text evidence="22">The sequence shown here is derived from an EMBL/GenBank/DDBJ whole genome shotgun (WGS) entry which is preliminary data.</text>
</comment>
<comment type="catalytic activity">
    <reaction evidence="19 20">
        <text>UDP-N-acetyl-alpha-D-muramate + NADP(+) = UDP-N-acetyl-3-O-(1-carboxyvinyl)-alpha-D-glucosamine + NADPH + H(+)</text>
        <dbReference type="Rhea" id="RHEA:12248"/>
        <dbReference type="ChEBI" id="CHEBI:15378"/>
        <dbReference type="ChEBI" id="CHEBI:57783"/>
        <dbReference type="ChEBI" id="CHEBI:58349"/>
        <dbReference type="ChEBI" id="CHEBI:68483"/>
        <dbReference type="ChEBI" id="CHEBI:70757"/>
        <dbReference type="EC" id="1.3.1.98"/>
    </reaction>
</comment>
<name>A0AAP8MFE3_9GAMM</name>
<comment type="subcellular location">
    <subcellularLocation>
        <location evidence="3 20">Cytoplasm</location>
    </subcellularLocation>
</comment>
<dbReference type="Gene3D" id="3.90.78.10">
    <property type="entry name" value="UDP-N-acetylenolpyruvoylglucosamine reductase, C-terminal domain"/>
    <property type="match status" value="1"/>
</dbReference>
<evidence type="ECO:0000256" key="19">
    <source>
        <dbReference type="ARBA" id="ARBA00048914"/>
    </source>
</evidence>
<evidence type="ECO:0000256" key="1">
    <source>
        <dbReference type="ARBA" id="ARBA00001974"/>
    </source>
</evidence>
<evidence type="ECO:0000256" key="12">
    <source>
        <dbReference type="ARBA" id="ARBA00022857"/>
    </source>
</evidence>
<dbReference type="GO" id="GO:0008762">
    <property type="term" value="F:UDP-N-acetylmuramate dehydrogenase activity"/>
    <property type="evidence" value="ECO:0007669"/>
    <property type="project" value="UniProtKB-UniRule"/>
</dbReference>
<evidence type="ECO:0000256" key="20">
    <source>
        <dbReference type="HAMAP-Rule" id="MF_00037"/>
    </source>
</evidence>
<dbReference type="Gene3D" id="3.30.465.10">
    <property type="match status" value="1"/>
</dbReference>
<feature type="active site" evidence="20">
    <location>
        <position position="164"/>
    </location>
</feature>
<dbReference type="InterPro" id="IPR016169">
    <property type="entry name" value="FAD-bd_PCMH_sub2"/>
</dbReference>
<evidence type="ECO:0000256" key="4">
    <source>
        <dbReference type="ARBA" id="ARBA00004752"/>
    </source>
</evidence>
<dbReference type="GO" id="GO:0071949">
    <property type="term" value="F:FAD binding"/>
    <property type="evidence" value="ECO:0007669"/>
    <property type="project" value="InterPro"/>
</dbReference>
<keyword evidence="12 20" id="KW-0521">NADP</keyword>
<dbReference type="InterPro" id="IPR016166">
    <property type="entry name" value="FAD-bd_PCMH"/>
</dbReference>
<evidence type="ECO:0000256" key="6">
    <source>
        <dbReference type="ARBA" id="ARBA00012518"/>
    </source>
</evidence>
<evidence type="ECO:0000256" key="14">
    <source>
        <dbReference type="ARBA" id="ARBA00022984"/>
    </source>
</evidence>
<dbReference type="NCBIfam" id="TIGR00179">
    <property type="entry name" value="murB"/>
    <property type="match status" value="1"/>
</dbReference>
<protein>
    <recommendedName>
        <fullName evidence="7 20">UDP-N-acetylenolpyruvoylglucosamine reductase</fullName>
        <ecNumber evidence="6 20">1.3.1.98</ecNumber>
    </recommendedName>
    <alternativeName>
        <fullName evidence="18 20">UDP-N-acetylmuramate dehydrogenase</fullName>
    </alternativeName>
</protein>
<comment type="function">
    <text evidence="2 20">Cell wall formation.</text>
</comment>
<comment type="pathway">
    <text evidence="4 20">Cell wall biogenesis; peptidoglycan biosynthesis.</text>
</comment>
<dbReference type="GO" id="GO:0051301">
    <property type="term" value="P:cell division"/>
    <property type="evidence" value="ECO:0007669"/>
    <property type="project" value="UniProtKB-KW"/>
</dbReference>
<dbReference type="Gene3D" id="3.30.43.10">
    <property type="entry name" value="Uridine Diphospho-n-acetylenolpyruvylglucosamine Reductase, domain 2"/>
    <property type="match status" value="1"/>
</dbReference>
<evidence type="ECO:0000313" key="23">
    <source>
        <dbReference type="Proteomes" id="UP000235162"/>
    </source>
</evidence>
<keyword evidence="15 20" id="KW-0560">Oxidoreductase</keyword>
<keyword evidence="14 20" id="KW-0573">Peptidoglycan synthesis</keyword>
<keyword evidence="23" id="KW-1185">Reference proteome</keyword>
<evidence type="ECO:0000256" key="2">
    <source>
        <dbReference type="ARBA" id="ARBA00003921"/>
    </source>
</evidence>
<evidence type="ECO:0000256" key="3">
    <source>
        <dbReference type="ARBA" id="ARBA00004496"/>
    </source>
</evidence>
<feature type="active site" evidence="20">
    <location>
        <position position="334"/>
    </location>
</feature>
<evidence type="ECO:0000256" key="13">
    <source>
        <dbReference type="ARBA" id="ARBA00022960"/>
    </source>
</evidence>
<dbReference type="PANTHER" id="PTHR21071:SF4">
    <property type="entry name" value="UDP-N-ACETYLENOLPYRUVOYLGLUCOSAMINE REDUCTASE"/>
    <property type="match status" value="1"/>
</dbReference>
<keyword evidence="10 20" id="KW-0285">Flavoprotein</keyword>
<evidence type="ECO:0000256" key="8">
    <source>
        <dbReference type="ARBA" id="ARBA00022490"/>
    </source>
</evidence>